<dbReference type="SUPFAM" id="SSF54791">
    <property type="entry name" value="Eukaryotic type KH-domain (KH-domain type I)"/>
    <property type="match status" value="1"/>
</dbReference>
<evidence type="ECO:0000256" key="9">
    <source>
        <dbReference type="SAM" id="MobiDB-lite"/>
    </source>
</evidence>
<evidence type="ECO:0000256" key="4">
    <source>
        <dbReference type="ARBA" id="ARBA00022552"/>
    </source>
</evidence>
<dbReference type="PANTHER" id="PTHR12581:SF0">
    <property type="entry name" value="KRR1 SMALL SUBUNIT PROCESSOME COMPONENT HOMOLOG"/>
    <property type="match status" value="1"/>
</dbReference>
<name>A0A9W7FGP3_9STRA</name>
<keyword evidence="12" id="KW-1185">Reference proteome</keyword>
<dbReference type="CDD" id="cd22394">
    <property type="entry name" value="KH-I_KRR1_rpt2"/>
    <property type="match status" value="1"/>
</dbReference>
<dbReference type="CDD" id="cd22393">
    <property type="entry name" value="KH-I_KRR1_rpt1"/>
    <property type="match status" value="1"/>
</dbReference>
<evidence type="ECO:0000256" key="1">
    <source>
        <dbReference type="ARBA" id="ARBA00004604"/>
    </source>
</evidence>
<evidence type="ECO:0000313" key="12">
    <source>
        <dbReference type="Proteomes" id="UP001165082"/>
    </source>
</evidence>
<dbReference type="InterPro" id="IPR048548">
    <property type="entry name" value="KRR1-like_KH2"/>
</dbReference>
<keyword evidence="7" id="KW-0687">Ribonucleoprotein</keyword>
<dbReference type="FunFam" id="3.30.1370.10:FF:000014">
    <property type="entry name" value="KRR1 small subunit processome component"/>
    <property type="match status" value="1"/>
</dbReference>
<dbReference type="InterPro" id="IPR036612">
    <property type="entry name" value="KH_dom_type_1_sf"/>
</dbReference>
<dbReference type="OrthoDB" id="441223at2759"/>
<protein>
    <recommendedName>
        <fullName evidence="8">KRR-R motif-containing protein 1</fullName>
    </recommendedName>
</protein>
<evidence type="ECO:0000256" key="2">
    <source>
        <dbReference type="ARBA" id="ARBA00009344"/>
    </source>
</evidence>
<comment type="caution">
    <text evidence="11">The sequence shown here is derived from an EMBL/GenBank/DDBJ whole genome shotgun (WGS) entry which is preliminary data.</text>
</comment>
<feature type="domain" description="K Homology" evidence="10">
    <location>
        <begin position="130"/>
        <end position="200"/>
    </location>
</feature>
<proteinExistence type="inferred from homology"/>
<dbReference type="Pfam" id="PF21800">
    <property type="entry name" value="KH_KRR1_2nd"/>
    <property type="match status" value="1"/>
</dbReference>
<evidence type="ECO:0000313" key="11">
    <source>
        <dbReference type="EMBL" id="GMI11832.1"/>
    </source>
</evidence>
<evidence type="ECO:0000256" key="6">
    <source>
        <dbReference type="ARBA" id="ARBA00023242"/>
    </source>
</evidence>
<comment type="subcellular location">
    <subcellularLocation>
        <location evidence="1">Nucleus</location>
        <location evidence="1">Nucleolus</location>
    </subcellularLocation>
</comment>
<dbReference type="GO" id="GO:0006364">
    <property type="term" value="P:rRNA processing"/>
    <property type="evidence" value="ECO:0007669"/>
    <property type="project" value="UniProtKB-KW"/>
</dbReference>
<dbReference type="InterPro" id="IPR004087">
    <property type="entry name" value="KH_dom"/>
</dbReference>
<accession>A0A9W7FGP3</accession>
<dbReference type="InterPro" id="IPR048549">
    <property type="entry name" value="KRR1-like_KH2_euk"/>
</dbReference>
<reference evidence="11" key="1">
    <citation type="submission" date="2022-07" db="EMBL/GenBank/DDBJ databases">
        <title>Genome analysis of Parmales, a sister group of diatoms, reveals the evolutionary specialization of diatoms from phago-mixotrophs to photoautotrophs.</title>
        <authorList>
            <person name="Ban H."/>
            <person name="Sato S."/>
            <person name="Yoshikawa S."/>
            <person name="Kazumasa Y."/>
            <person name="Nakamura Y."/>
            <person name="Ichinomiya M."/>
            <person name="Saitoh K."/>
            <person name="Sato N."/>
            <person name="Blanc-Mathieu R."/>
            <person name="Endo H."/>
            <person name="Kuwata A."/>
            <person name="Ogata H."/>
        </authorList>
    </citation>
    <scope>NUCLEOTIDE SEQUENCE</scope>
</reference>
<dbReference type="SMART" id="SM00322">
    <property type="entry name" value="KH"/>
    <property type="match status" value="1"/>
</dbReference>
<evidence type="ECO:0000259" key="10">
    <source>
        <dbReference type="SMART" id="SM00322"/>
    </source>
</evidence>
<dbReference type="Proteomes" id="UP001165082">
    <property type="component" value="Unassembled WGS sequence"/>
</dbReference>
<organism evidence="11 12">
    <name type="scientific">Triparma retinervis</name>
    <dbReference type="NCBI Taxonomy" id="2557542"/>
    <lineage>
        <taxon>Eukaryota</taxon>
        <taxon>Sar</taxon>
        <taxon>Stramenopiles</taxon>
        <taxon>Ochrophyta</taxon>
        <taxon>Bolidophyceae</taxon>
        <taxon>Parmales</taxon>
        <taxon>Triparmaceae</taxon>
        <taxon>Triparma</taxon>
    </lineage>
</organism>
<dbReference type="EMBL" id="BRXZ01000447">
    <property type="protein sequence ID" value="GMI11832.1"/>
    <property type="molecule type" value="Genomic_DNA"/>
</dbReference>
<evidence type="ECO:0000256" key="3">
    <source>
        <dbReference type="ARBA" id="ARBA00022517"/>
    </source>
</evidence>
<dbReference type="Pfam" id="PF17903">
    <property type="entry name" value="KH_KRR1_1st"/>
    <property type="match status" value="1"/>
</dbReference>
<keyword evidence="6" id="KW-0539">Nucleus</keyword>
<dbReference type="FunFam" id="3.30.1370.10:FF:000011">
    <property type="entry name" value="KRR1 small subunit processome component"/>
    <property type="match status" value="1"/>
</dbReference>
<dbReference type="InterPro" id="IPR024166">
    <property type="entry name" value="rRNA_assembly_KRR1"/>
</dbReference>
<dbReference type="InterPro" id="IPR041174">
    <property type="entry name" value="KRR1-like_KH1"/>
</dbReference>
<evidence type="ECO:0000256" key="5">
    <source>
        <dbReference type="ARBA" id="ARBA00022884"/>
    </source>
</evidence>
<keyword evidence="4" id="KW-0698">rRNA processing</keyword>
<dbReference type="Gene3D" id="3.30.1370.10">
    <property type="entry name" value="K Homology domain, type 1"/>
    <property type="match status" value="2"/>
</dbReference>
<evidence type="ECO:0000256" key="8">
    <source>
        <dbReference type="ARBA" id="ARBA00032993"/>
    </source>
</evidence>
<keyword evidence="5" id="KW-0694">RNA-binding</keyword>
<comment type="similarity">
    <text evidence="2">Belongs to the KRR1 family.</text>
</comment>
<dbReference type="AlphaFoldDB" id="A0A9W7FGP3"/>
<dbReference type="PANTHER" id="PTHR12581">
    <property type="entry name" value="HIV-1 REV BINDING PROTEIN 2, 3"/>
    <property type="match status" value="1"/>
</dbReference>
<dbReference type="GO" id="GO:0032040">
    <property type="term" value="C:small-subunit processome"/>
    <property type="evidence" value="ECO:0007669"/>
    <property type="project" value="TreeGrafter"/>
</dbReference>
<dbReference type="InterPro" id="IPR048550">
    <property type="entry name" value="KRR1-like_KH1_euk"/>
</dbReference>
<dbReference type="GO" id="GO:0003723">
    <property type="term" value="F:RNA binding"/>
    <property type="evidence" value="ECO:0007669"/>
    <property type="project" value="UniProtKB-KW"/>
</dbReference>
<feature type="region of interest" description="Disordered" evidence="9">
    <location>
        <begin position="1"/>
        <end position="24"/>
    </location>
</feature>
<keyword evidence="3" id="KW-0690">Ribosome biogenesis</keyword>
<gene>
    <name evidence="11" type="ORF">TrRE_jg4265</name>
</gene>
<evidence type="ECO:0000256" key="7">
    <source>
        <dbReference type="ARBA" id="ARBA00023274"/>
    </source>
</evidence>
<sequence length="246" mass="28429">MSAPEKVTKKNHNKYRKDKPWDNDTIDHWKQEEWKASYMSSPLQEESSFATLFPKYRERYLREVWPVVTRSLDAVSIACSLDLIEGSMTVRTTRKTTDPFIILKSRDLIKLLARSIPVAQALKILNDSVQCDVIKIGGLVRNKDRFVKRRQRLVGPDGATLKALELLTNCYVLVQGNTVSVMGTYGGLKEARKVVVECFQNVHPVYNIKRLMIKKELMKDEKLKNEDWERAETGTKRRTMPRISTI</sequence>